<dbReference type="PATRIC" id="fig|396597.7.peg.221"/>
<reference evidence="4 5" key="1">
    <citation type="submission" date="2008-03" db="EMBL/GenBank/DDBJ databases">
        <title>Sequencing of the draft genome and assembly of Burkholderia ambifaria MEX-5.</title>
        <authorList>
            <consortium name="US DOE Joint Genome Institute (JGI-PGF)"/>
            <person name="Copeland A."/>
            <person name="Lucas S."/>
            <person name="Lapidus A."/>
            <person name="Glavina del Rio T."/>
            <person name="Dalin E."/>
            <person name="Tice H."/>
            <person name="Bruce D."/>
            <person name="Goodwin L."/>
            <person name="Pitluck S."/>
            <person name="Larimer F."/>
            <person name="Land M.L."/>
            <person name="Hauser L."/>
            <person name="Tiedje J."/>
            <person name="Richardson P."/>
        </authorList>
    </citation>
    <scope>NUCLEOTIDE SEQUENCE [LARGE SCALE GENOMIC DNA]</scope>
    <source>
        <strain evidence="4 5">MEX-5</strain>
    </source>
</reference>
<dbReference type="EMBL" id="ABLK01000572">
    <property type="protein sequence ID" value="EDT37184.1"/>
    <property type="molecule type" value="Genomic_DNA"/>
</dbReference>
<evidence type="ECO:0000313" key="4">
    <source>
        <dbReference type="EMBL" id="EDT37184.1"/>
    </source>
</evidence>
<dbReference type="Pfam" id="PF09299">
    <property type="entry name" value="Mu-transpos_C"/>
    <property type="match status" value="1"/>
</dbReference>
<feature type="region of interest" description="Disordered" evidence="1">
    <location>
        <begin position="228"/>
        <end position="248"/>
    </location>
</feature>
<keyword evidence="2" id="KW-0472">Membrane</keyword>
<dbReference type="SUPFAM" id="SSF53098">
    <property type="entry name" value="Ribonuclease H-like"/>
    <property type="match status" value="1"/>
</dbReference>
<keyword evidence="2" id="KW-1133">Transmembrane helix</keyword>
<name>B1TGX2_9BURK</name>
<dbReference type="PROSITE" id="PS50994">
    <property type="entry name" value="INTEGRASE"/>
    <property type="match status" value="1"/>
</dbReference>
<feature type="domain" description="Integrase catalytic" evidence="3">
    <location>
        <begin position="119"/>
        <end position="304"/>
    </location>
</feature>
<sequence>MRAAVAKAEAQGTSRLHALVNGYDNCGDHSVRHSAEYEIWRECLAEDYKRNHRPTFASTDGPYLNRCEARGVHPTSSTTRRRRLEQEDQAVIVEARCGEFVAYKRGKYTPPDKANSLVKGRIPWEVAHADHAKIEVPVKSRVTGEIIKRQIWRTVLRDSCTFRVLGLVVFFGAPSYVALYRLIVDVARRFGRLPQYVISDRGLEFLSNQWEISLAEYGVCRLHRPAKTPRAGQTAESGNRKDDNEIVTNLPGNRLNLPDFRELPEGFRPDDNAALSLAAIRKAFERLYFDIEPQHPTSRTNGEALQQYEDRLLREVGTSHIPKVPYSNNLRVLCMPPVDGRSGRRVVTPQGSIECHNLEYFAPQLRKPDVVGKSLLVHYDPDNVARVFVWLHDPKGWVECKCDAYNVLSQFTPAELDEYTAYLTQKELVNKVQKRRNRAMAYAEVLAEAKQSPLLVQLHEIARENAAGFEGFTLIDGRPAVNVTLASPREIPGNTNNEVGEIPSY</sequence>
<dbReference type="Proteomes" id="UP000004814">
    <property type="component" value="Unassembled WGS sequence"/>
</dbReference>
<proteinExistence type="predicted"/>
<dbReference type="InterPro" id="IPR015378">
    <property type="entry name" value="Transposase-like_Mu_C"/>
</dbReference>
<keyword evidence="2" id="KW-0812">Transmembrane</keyword>
<accession>B1TGX2</accession>
<dbReference type="InterPro" id="IPR012337">
    <property type="entry name" value="RNaseH-like_sf"/>
</dbReference>
<dbReference type="Gene3D" id="3.30.420.10">
    <property type="entry name" value="Ribonuclease H-like superfamily/Ribonuclease H"/>
    <property type="match status" value="1"/>
</dbReference>
<feature type="transmembrane region" description="Helical" evidence="2">
    <location>
        <begin position="164"/>
        <end position="183"/>
    </location>
</feature>
<dbReference type="GO" id="GO:0015074">
    <property type="term" value="P:DNA integration"/>
    <property type="evidence" value="ECO:0007669"/>
    <property type="project" value="InterPro"/>
</dbReference>
<gene>
    <name evidence="4" type="ORF">BamMEX5DRAFT_7038</name>
</gene>
<evidence type="ECO:0000313" key="5">
    <source>
        <dbReference type="Proteomes" id="UP000004814"/>
    </source>
</evidence>
<dbReference type="AlphaFoldDB" id="B1TGX2"/>
<dbReference type="InterPro" id="IPR001584">
    <property type="entry name" value="Integrase_cat-core"/>
</dbReference>
<evidence type="ECO:0000256" key="1">
    <source>
        <dbReference type="SAM" id="MobiDB-lite"/>
    </source>
</evidence>
<dbReference type="InterPro" id="IPR036397">
    <property type="entry name" value="RNaseH_sf"/>
</dbReference>
<organism evidence="4 5">
    <name type="scientific">Burkholderia ambifaria MEX-5</name>
    <dbReference type="NCBI Taxonomy" id="396597"/>
    <lineage>
        <taxon>Bacteria</taxon>
        <taxon>Pseudomonadati</taxon>
        <taxon>Pseudomonadota</taxon>
        <taxon>Betaproteobacteria</taxon>
        <taxon>Burkholderiales</taxon>
        <taxon>Burkholderiaceae</taxon>
        <taxon>Burkholderia</taxon>
        <taxon>Burkholderia cepacia complex</taxon>
    </lineage>
</organism>
<dbReference type="InterPro" id="IPR009004">
    <property type="entry name" value="Transposase_Mu_C"/>
</dbReference>
<evidence type="ECO:0000256" key="2">
    <source>
        <dbReference type="SAM" id="Phobius"/>
    </source>
</evidence>
<dbReference type="SUPFAM" id="SSF50610">
    <property type="entry name" value="mu transposase, C-terminal domain"/>
    <property type="match status" value="1"/>
</dbReference>
<protein>
    <submittedName>
        <fullName evidence="4">Transposase-like Mu</fullName>
    </submittedName>
</protein>
<evidence type="ECO:0000259" key="3">
    <source>
        <dbReference type="PROSITE" id="PS50994"/>
    </source>
</evidence>
<dbReference type="GO" id="GO:0003676">
    <property type="term" value="F:nucleic acid binding"/>
    <property type="evidence" value="ECO:0007669"/>
    <property type="project" value="InterPro"/>
</dbReference>
<comment type="caution">
    <text evidence="4">The sequence shown here is derived from an EMBL/GenBank/DDBJ whole genome shotgun (WGS) entry which is preliminary data.</text>
</comment>